<evidence type="ECO:0000256" key="1">
    <source>
        <dbReference type="ARBA" id="ARBA00004613"/>
    </source>
</evidence>
<dbReference type="PRINTS" id="PR00313">
    <property type="entry name" value="CABNDNGRPT"/>
</dbReference>
<protein>
    <recommendedName>
        <fullName evidence="5">Calcium-binding protein</fullName>
    </recommendedName>
</protein>
<evidence type="ECO:0008006" key="5">
    <source>
        <dbReference type="Google" id="ProtNLM"/>
    </source>
</evidence>
<dbReference type="SUPFAM" id="SSF51120">
    <property type="entry name" value="beta-Roll"/>
    <property type="match status" value="2"/>
</dbReference>
<evidence type="ECO:0000313" key="3">
    <source>
        <dbReference type="EMBL" id="GJE61183.1"/>
    </source>
</evidence>
<keyword evidence="2" id="KW-0964">Secreted</keyword>
<evidence type="ECO:0000256" key="2">
    <source>
        <dbReference type="ARBA" id="ARBA00022525"/>
    </source>
</evidence>
<dbReference type="InterPro" id="IPR018511">
    <property type="entry name" value="Hemolysin-typ_Ca-bd_CS"/>
</dbReference>
<dbReference type="PANTHER" id="PTHR38340">
    <property type="entry name" value="S-LAYER PROTEIN"/>
    <property type="match status" value="1"/>
</dbReference>
<gene>
    <name evidence="3" type="ORF">MPOCJGCO_3304</name>
</gene>
<dbReference type="InterPro" id="IPR011049">
    <property type="entry name" value="Serralysin-like_metalloprot_C"/>
</dbReference>
<dbReference type="RefSeq" id="WP_238183752.1">
    <property type="nucleotide sequence ID" value="NZ_BPRB01000193.1"/>
</dbReference>
<comment type="caution">
    <text evidence="3">The sequence shown here is derived from an EMBL/GenBank/DDBJ whole genome shotgun (WGS) entry which is preliminary data.</text>
</comment>
<dbReference type="SUPFAM" id="SSF55486">
    <property type="entry name" value="Metalloproteases ('zincins'), catalytic domain"/>
    <property type="match status" value="1"/>
</dbReference>
<dbReference type="InterPro" id="IPR001343">
    <property type="entry name" value="Hemolysn_Ca-bd"/>
</dbReference>
<sequence length="441" mass="44954">MAAPQPTFTVSFDDPSNQASDLRASLIANILYASGLWAQYLNSSANIEILLRIDSTAVGRAQGGSASTGVVGTYNGMTLYQDSAGFELATGRDVTGTGPDLVITVDPAYLRNELWLDPSPGSAPAIPTNRTDAVSVFTHELGHALGFNGFRNGTTGALPGNYLNTFDTNVAALGSGLGFYGPTALAVYGAAVPLTTGNYGHYGNVSESPGTNPVAGLMNGVNYFRGVRYGIADIDLAILTDVGDPILVRRTGTPGNDSITDGPLASEIMLGTGNDVALAGGGNDILYGNQGDDTLFGNQGNDTLFGGQNQDTLYGGQNEDVVLGNLGDDVVLGNLGADTLFGGQGADTLFGGQGNDVLYGDLGNDVLSGDLGADRYVFGQNSGIDLVLGFSQAQGDRLDLSGQTYTLAGAGNGDALLTLSGGGSVELAGITAAQFQAAFLA</sequence>
<dbReference type="PANTHER" id="PTHR38340:SF1">
    <property type="entry name" value="S-LAYER PROTEIN"/>
    <property type="match status" value="1"/>
</dbReference>
<dbReference type="Gene3D" id="2.150.10.10">
    <property type="entry name" value="Serralysin-like metalloprotease, C-terminal"/>
    <property type="match status" value="1"/>
</dbReference>
<dbReference type="Proteomes" id="UP001055057">
    <property type="component" value="Unassembled WGS sequence"/>
</dbReference>
<name>A0ABQ4U117_9HYPH</name>
<evidence type="ECO:0000313" key="4">
    <source>
        <dbReference type="Proteomes" id="UP001055057"/>
    </source>
</evidence>
<accession>A0ABQ4U117</accession>
<reference evidence="3" key="1">
    <citation type="journal article" date="2021" name="Front. Microbiol.">
        <title>Comprehensive Comparative Genomics and Phenotyping of Methylobacterium Species.</title>
        <authorList>
            <person name="Alessa O."/>
            <person name="Ogura Y."/>
            <person name="Fujitani Y."/>
            <person name="Takami H."/>
            <person name="Hayashi T."/>
            <person name="Sahin N."/>
            <person name="Tani A."/>
        </authorList>
    </citation>
    <scope>NUCLEOTIDE SEQUENCE</scope>
    <source>
        <strain evidence="3">DSM 23632</strain>
    </source>
</reference>
<organism evidence="3 4">
    <name type="scientific">Methylobacterium trifolii</name>
    <dbReference type="NCBI Taxonomy" id="1003092"/>
    <lineage>
        <taxon>Bacteria</taxon>
        <taxon>Pseudomonadati</taxon>
        <taxon>Pseudomonadota</taxon>
        <taxon>Alphaproteobacteria</taxon>
        <taxon>Hyphomicrobiales</taxon>
        <taxon>Methylobacteriaceae</taxon>
        <taxon>Methylobacterium</taxon>
    </lineage>
</organism>
<proteinExistence type="predicted"/>
<comment type="subcellular location">
    <subcellularLocation>
        <location evidence="1">Secreted</location>
    </subcellularLocation>
</comment>
<dbReference type="InterPro" id="IPR024079">
    <property type="entry name" value="MetalloPept_cat_dom_sf"/>
</dbReference>
<dbReference type="Pfam" id="PF00353">
    <property type="entry name" value="HemolysinCabind"/>
    <property type="match status" value="3"/>
</dbReference>
<keyword evidence="4" id="KW-1185">Reference proteome</keyword>
<dbReference type="PROSITE" id="PS00330">
    <property type="entry name" value="HEMOLYSIN_CALCIUM"/>
    <property type="match status" value="1"/>
</dbReference>
<dbReference type="InterPro" id="IPR050557">
    <property type="entry name" value="RTX_toxin/Mannuronan_C5-epim"/>
</dbReference>
<dbReference type="EMBL" id="BPRB01000193">
    <property type="protein sequence ID" value="GJE61183.1"/>
    <property type="molecule type" value="Genomic_DNA"/>
</dbReference>
<reference evidence="3" key="2">
    <citation type="submission" date="2021-08" db="EMBL/GenBank/DDBJ databases">
        <authorList>
            <person name="Tani A."/>
            <person name="Ola A."/>
            <person name="Ogura Y."/>
            <person name="Katsura K."/>
            <person name="Hayashi T."/>
        </authorList>
    </citation>
    <scope>NUCLEOTIDE SEQUENCE</scope>
    <source>
        <strain evidence="3">DSM 23632</strain>
    </source>
</reference>
<dbReference type="Gene3D" id="3.40.390.10">
    <property type="entry name" value="Collagenase (Catalytic Domain)"/>
    <property type="match status" value="1"/>
</dbReference>